<feature type="transmembrane region" description="Helical" evidence="6">
    <location>
        <begin position="95"/>
        <end position="116"/>
    </location>
</feature>
<dbReference type="Proteomes" id="UP000305539">
    <property type="component" value="Unassembled WGS sequence"/>
</dbReference>
<evidence type="ECO:0000256" key="3">
    <source>
        <dbReference type="ARBA" id="ARBA00022692"/>
    </source>
</evidence>
<keyword evidence="2" id="KW-1003">Cell membrane</keyword>
<keyword evidence="5 6" id="KW-0472">Membrane</keyword>
<keyword evidence="3 6" id="KW-0812">Transmembrane</keyword>
<evidence type="ECO:0000256" key="1">
    <source>
        <dbReference type="ARBA" id="ARBA00004651"/>
    </source>
</evidence>
<dbReference type="Gene3D" id="1.20.81.30">
    <property type="entry name" value="Type II secretion system (T2SS), domain F"/>
    <property type="match status" value="1"/>
</dbReference>
<dbReference type="OrthoDB" id="597333at2"/>
<evidence type="ECO:0000256" key="6">
    <source>
        <dbReference type="SAM" id="Phobius"/>
    </source>
</evidence>
<reference evidence="8 9" key="1">
    <citation type="submission" date="2019-04" db="EMBL/GenBank/DDBJ databases">
        <title>Trinickia sp. 7GSK02, isolated from subtropical forest soil.</title>
        <authorList>
            <person name="Gao Z.-H."/>
            <person name="Qiu L.-H."/>
        </authorList>
    </citation>
    <scope>NUCLEOTIDE SEQUENCE [LARGE SCALE GENOMIC DNA]</scope>
    <source>
        <strain evidence="8 9">7GSK02</strain>
    </source>
</reference>
<evidence type="ECO:0000313" key="8">
    <source>
        <dbReference type="EMBL" id="TKC86255.1"/>
    </source>
</evidence>
<feature type="domain" description="Type II secretion system protein GspF" evidence="7">
    <location>
        <begin position="158"/>
        <end position="283"/>
    </location>
</feature>
<organism evidence="8 9">
    <name type="scientific">Trinickia terrae</name>
    <dbReference type="NCBI Taxonomy" id="2571161"/>
    <lineage>
        <taxon>Bacteria</taxon>
        <taxon>Pseudomonadati</taxon>
        <taxon>Pseudomonadota</taxon>
        <taxon>Betaproteobacteria</taxon>
        <taxon>Burkholderiales</taxon>
        <taxon>Burkholderiaceae</taxon>
        <taxon>Trinickia</taxon>
    </lineage>
</organism>
<dbReference type="RefSeq" id="WP_136896938.1">
    <property type="nucleotide sequence ID" value="NZ_SWJE01000011.1"/>
</dbReference>
<comment type="subcellular location">
    <subcellularLocation>
        <location evidence="1">Cell membrane</location>
        <topology evidence="1">Multi-pass membrane protein</topology>
    </subcellularLocation>
</comment>
<dbReference type="Pfam" id="PF00482">
    <property type="entry name" value="T2SSF"/>
    <property type="match status" value="1"/>
</dbReference>
<dbReference type="GO" id="GO:0005886">
    <property type="term" value="C:plasma membrane"/>
    <property type="evidence" value="ECO:0007669"/>
    <property type="project" value="UniProtKB-SubCell"/>
</dbReference>
<protein>
    <submittedName>
        <fullName evidence="8">Pilus assembly protein</fullName>
    </submittedName>
</protein>
<keyword evidence="9" id="KW-1185">Reference proteome</keyword>
<dbReference type="EMBL" id="SWJE01000011">
    <property type="protein sequence ID" value="TKC86255.1"/>
    <property type="molecule type" value="Genomic_DNA"/>
</dbReference>
<dbReference type="InterPro" id="IPR042094">
    <property type="entry name" value="T2SS_GspF_sf"/>
</dbReference>
<dbReference type="PANTHER" id="PTHR35007:SF1">
    <property type="entry name" value="PILUS ASSEMBLY PROTEIN"/>
    <property type="match status" value="1"/>
</dbReference>
<accession>A0A4U1HX14</accession>
<keyword evidence="4 6" id="KW-1133">Transmembrane helix</keyword>
<evidence type="ECO:0000313" key="9">
    <source>
        <dbReference type="Proteomes" id="UP000305539"/>
    </source>
</evidence>
<feature type="transmembrane region" description="Helical" evidence="6">
    <location>
        <begin position="6"/>
        <end position="26"/>
    </location>
</feature>
<evidence type="ECO:0000256" key="4">
    <source>
        <dbReference type="ARBA" id="ARBA00022989"/>
    </source>
</evidence>
<proteinExistence type="predicted"/>
<evidence type="ECO:0000259" key="7">
    <source>
        <dbReference type="Pfam" id="PF00482"/>
    </source>
</evidence>
<dbReference type="AlphaFoldDB" id="A0A4U1HX14"/>
<gene>
    <name evidence="8" type="ORF">FAZ69_20570</name>
</gene>
<name>A0A4U1HX14_9BURK</name>
<feature type="transmembrane region" description="Helical" evidence="6">
    <location>
        <begin position="266"/>
        <end position="286"/>
    </location>
</feature>
<dbReference type="PANTHER" id="PTHR35007">
    <property type="entry name" value="INTEGRAL MEMBRANE PROTEIN-RELATED"/>
    <property type="match status" value="1"/>
</dbReference>
<evidence type="ECO:0000256" key="2">
    <source>
        <dbReference type="ARBA" id="ARBA00022475"/>
    </source>
</evidence>
<comment type="caution">
    <text evidence="8">The sequence shown here is derived from an EMBL/GenBank/DDBJ whole genome shotgun (WGS) entry which is preliminary data.</text>
</comment>
<dbReference type="InterPro" id="IPR018076">
    <property type="entry name" value="T2SS_GspF_dom"/>
</dbReference>
<feature type="transmembrane region" description="Helical" evidence="6">
    <location>
        <begin position="298"/>
        <end position="317"/>
    </location>
</feature>
<sequence length="327" mass="35977">MSVADLVAIGAFFMIVVGGLIVLSLLDLSRNRPEARVRERMRRLAASQQQRKKTVRQKKAKGVALFNLERDSNRIAVWFRRYVARVRAVGGPRGPYFIVAALCAGFLAALVAGALANLPGVLAVPLAIAASALAARMTHRFLVQRFRARFLEAFPDAIDLIVRAVRAGIPVVQAIGTVGHEAEEPVRSAFRTMGDGLLLGADLKEVLTQAGERLQIADFSFFMVYLLMQRETGGSLGETLEELSEIIRARRDIRVKTRALTAEGRITTQIISVIPFVLAGFLYLVNRPYTMLLFETRAGHKILAVSAVMLVIGLTLIRKIARLDTSR</sequence>
<evidence type="ECO:0000256" key="5">
    <source>
        <dbReference type="ARBA" id="ARBA00023136"/>
    </source>
</evidence>
<feature type="transmembrane region" description="Helical" evidence="6">
    <location>
        <begin position="122"/>
        <end position="139"/>
    </location>
</feature>